<keyword evidence="2" id="KW-0378">Hydrolase</keyword>
<dbReference type="SUPFAM" id="SSF52799">
    <property type="entry name" value="(Phosphotyrosine protein) phosphatases II"/>
    <property type="match status" value="1"/>
</dbReference>
<proteinExistence type="predicted"/>
<evidence type="ECO:0000259" key="4">
    <source>
        <dbReference type="PROSITE" id="PS51181"/>
    </source>
</evidence>
<dbReference type="PROSITE" id="PS50056">
    <property type="entry name" value="TYR_PHOSPHATASE_2"/>
    <property type="match status" value="1"/>
</dbReference>
<dbReference type="PANTHER" id="PTHR12305:SF81">
    <property type="entry name" value="PHOSPHATIDYLINOSITOL 3,4,5-TRISPHOSPHATE 3-PHOSPHATASE AND DUAL-SPECIFICITY PROTEIN PHOSPHATASE PTEN"/>
    <property type="match status" value="1"/>
</dbReference>
<dbReference type="GO" id="GO:0005886">
    <property type="term" value="C:plasma membrane"/>
    <property type="evidence" value="ECO:0007669"/>
    <property type="project" value="TreeGrafter"/>
</dbReference>
<gene>
    <name evidence="5" type="primary">TEP1</name>
    <name evidence="5" type="ORF">AWJ20_1647</name>
</gene>
<evidence type="ECO:0000256" key="2">
    <source>
        <dbReference type="ARBA" id="ARBA00022801"/>
    </source>
</evidence>
<dbReference type="GO" id="GO:0046856">
    <property type="term" value="P:phosphatidylinositol dephosphorylation"/>
    <property type="evidence" value="ECO:0007669"/>
    <property type="project" value="TreeGrafter"/>
</dbReference>
<evidence type="ECO:0000259" key="3">
    <source>
        <dbReference type="PROSITE" id="PS50056"/>
    </source>
</evidence>
<dbReference type="RefSeq" id="XP_018735837.1">
    <property type="nucleotide sequence ID" value="XM_018878544.1"/>
</dbReference>
<reference evidence="5 6" key="1">
    <citation type="submission" date="2016-02" db="EMBL/GenBank/DDBJ databases">
        <title>Complete genome sequence and transcriptome regulation of the pentose utilising yeast Sugiyamaella lignohabitans.</title>
        <authorList>
            <person name="Bellasio M."/>
            <person name="Peymann A."/>
            <person name="Valli M."/>
            <person name="Sipitzky M."/>
            <person name="Graf A."/>
            <person name="Sauer M."/>
            <person name="Marx H."/>
            <person name="Mattanovich D."/>
        </authorList>
    </citation>
    <scope>NUCLEOTIDE SEQUENCE [LARGE SCALE GENOMIC DNA]</scope>
    <source>
        <strain evidence="5 6">CBS 10342</strain>
    </source>
</reference>
<dbReference type="Proteomes" id="UP000189580">
    <property type="component" value="Chromosome a"/>
</dbReference>
<sequence length="341" mass="39216">MDWILQAIAGLARVQFADKRKGSLDLDYITPNIIVISMPTSSSKRGMYRNTVSRLSAYLYKTHGDNWRIYNLRSETDGDYKDSEFDGKVSRFPFLDHGPPPFDLIPAIIRSIQDFLDSDPKNVAVIHCRGGKGRSGTIACAYMMRMQNLSRDQAIEVFTAARMPSIRGIGFRGVSIESQRRYLSYYEKWLTDGQESRRLPKQCSVRKCVQLDCIKLINPKKHFKFHIDIEEFLDKGRSKSTVARVKAKKTDDPNILEYRLDMDEQPILLNSDVGLRICARRKFIKATSTKLWFNFILETQPDSPKGSFTVPWEEVDGIYGTSIRGIRKMFNSICVQWTIVQ</sequence>
<protein>
    <recommendedName>
        <fullName evidence="1">phosphatidylinositol-3,4,5-trisphosphate 3-phosphatase</fullName>
        <ecNumber evidence="1">3.1.3.67</ecNumber>
    </recommendedName>
</protein>
<dbReference type="GO" id="GO:0005634">
    <property type="term" value="C:nucleus"/>
    <property type="evidence" value="ECO:0007669"/>
    <property type="project" value="TreeGrafter"/>
</dbReference>
<dbReference type="OrthoDB" id="16692at2759"/>
<dbReference type="GO" id="GO:0043491">
    <property type="term" value="P:phosphatidylinositol 3-kinase/protein kinase B signal transduction"/>
    <property type="evidence" value="ECO:0007669"/>
    <property type="project" value="TreeGrafter"/>
</dbReference>
<dbReference type="GeneID" id="30033472"/>
<dbReference type="Pfam" id="PF00782">
    <property type="entry name" value="DSPc"/>
    <property type="match status" value="1"/>
</dbReference>
<evidence type="ECO:0000256" key="1">
    <source>
        <dbReference type="ARBA" id="ARBA00013015"/>
    </source>
</evidence>
<dbReference type="GO" id="GO:0051896">
    <property type="term" value="P:regulation of phosphatidylinositol 3-kinase/protein kinase B signal transduction"/>
    <property type="evidence" value="ECO:0007669"/>
    <property type="project" value="TreeGrafter"/>
</dbReference>
<keyword evidence="6" id="KW-1185">Reference proteome</keyword>
<dbReference type="EMBL" id="CP014501">
    <property type="protein sequence ID" value="ANB13360.1"/>
    <property type="molecule type" value="Genomic_DNA"/>
</dbReference>
<dbReference type="EC" id="3.1.3.67" evidence="1"/>
<dbReference type="GO" id="GO:0004725">
    <property type="term" value="F:protein tyrosine phosphatase activity"/>
    <property type="evidence" value="ECO:0007669"/>
    <property type="project" value="TreeGrafter"/>
</dbReference>
<dbReference type="GO" id="GO:0042995">
    <property type="term" value="C:cell projection"/>
    <property type="evidence" value="ECO:0007669"/>
    <property type="project" value="TreeGrafter"/>
</dbReference>
<dbReference type="InterPro" id="IPR016130">
    <property type="entry name" value="Tyr_Pase_AS"/>
</dbReference>
<feature type="domain" description="Tyrosine specific protein phosphatases" evidence="3">
    <location>
        <begin position="106"/>
        <end position="162"/>
    </location>
</feature>
<dbReference type="KEGG" id="slb:AWJ20_1647"/>
<evidence type="ECO:0000313" key="5">
    <source>
        <dbReference type="EMBL" id="ANB13360.1"/>
    </source>
</evidence>
<feature type="domain" description="Phosphatase tensin-type" evidence="4">
    <location>
        <begin position="15"/>
        <end position="193"/>
    </location>
</feature>
<dbReference type="PROSITE" id="PS51181">
    <property type="entry name" value="PPASE_TENSIN"/>
    <property type="match status" value="1"/>
</dbReference>
<evidence type="ECO:0000313" key="6">
    <source>
        <dbReference type="Proteomes" id="UP000189580"/>
    </source>
</evidence>
<dbReference type="InterPro" id="IPR051281">
    <property type="entry name" value="Dual-spec_lipid-protein_phosph"/>
</dbReference>
<dbReference type="GO" id="GO:0005829">
    <property type="term" value="C:cytosol"/>
    <property type="evidence" value="ECO:0007669"/>
    <property type="project" value="TreeGrafter"/>
</dbReference>
<dbReference type="PROSITE" id="PS00383">
    <property type="entry name" value="TYR_PHOSPHATASE_1"/>
    <property type="match status" value="1"/>
</dbReference>
<accession>A0A167DW17</accession>
<dbReference type="CDD" id="cd14497">
    <property type="entry name" value="PTP_PTEN-like"/>
    <property type="match status" value="1"/>
</dbReference>
<dbReference type="PANTHER" id="PTHR12305">
    <property type="entry name" value="PHOSPHATASE WITH HOMOLOGY TO TENSIN"/>
    <property type="match status" value="1"/>
</dbReference>
<dbReference type="Gene3D" id="3.90.190.10">
    <property type="entry name" value="Protein tyrosine phosphatase superfamily"/>
    <property type="match status" value="1"/>
</dbReference>
<dbReference type="GO" id="GO:0016314">
    <property type="term" value="F:phosphatidylinositol-3,4,5-trisphosphate 3-phosphatase activity"/>
    <property type="evidence" value="ECO:0007669"/>
    <property type="project" value="UniProtKB-EC"/>
</dbReference>
<dbReference type="AlphaFoldDB" id="A0A167DW17"/>
<organism evidence="5 6">
    <name type="scientific">Sugiyamaella lignohabitans</name>
    <dbReference type="NCBI Taxonomy" id="796027"/>
    <lineage>
        <taxon>Eukaryota</taxon>
        <taxon>Fungi</taxon>
        <taxon>Dikarya</taxon>
        <taxon>Ascomycota</taxon>
        <taxon>Saccharomycotina</taxon>
        <taxon>Dipodascomycetes</taxon>
        <taxon>Dipodascales</taxon>
        <taxon>Trichomonascaceae</taxon>
        <taxon>Sugiyamaella</taxon>
    </lineage>
</organism>
<name>A0A167DW17_9ASCO</name>
<dbReference type="InterPro" id="IPR029023">
    <property type="entry name" value="Tensin_phosphatase"/>
</dbReference>
<dbReference type="InterPro" id="IPR029021">
    <property type="entry name" value="Prot-tyrosine_phosphatase-like"/>
</dbReference>
<dbReference type="InterPro" id="IPR000340">
    <property type="entry name" value="Dual-sp_phosphatase_cat-dom"/>
</dbReference>
<dbReference type="InterPro" id="IPR000387">
    <property type="entry name" value="Tyr_Pase_dom"/>
</dbReference>